<feature type="region of interest" description="Disordered" evidence="5">
    <location>
        <begin position="188"/>
        <end position="227"/>
    </location>
</feature>
<dbReference type="GO" id="GO:0046872">
    <property type="term" value="F:metal ion binding"/>
    <property type="evidence" value="ECO:0007669"/>
    <property type="project" value="UniProtKB-KW"/>
</dbReference>
<name>G0LI85_HALWC</name>
<accession>G0LI85</accession>
<dbReference type="EMBL" id="FR746099">
    <property type="protein sequence ID" value="CCC39805.1"/>
    <property type="molecule type" value="Genomic_DNA"/>
</dbReference>
<dbReference type="Proteomes" id="UP000007954">
    <property type="component" value="Chromosome"/>
</dbReference>
<dbReference type="GO" id="GO:0016811">
    <property type="term" value="F:hydrolase activity, acting on carbon-nitrogen (but not peptide) bonds, in linear amides"/>
    <property type="evidence" value="ECO:0007669"/>
    <property type="project" value="InterPro"/>
</dbReference>
<comment type="cofactor">
    <cofactor evidence="1">
        <name>Zn(2+)</name>
        <dbReference type="ChEBI" id="CHEBI:29105"/>
    </cofactor>
</comment>
<sequence>MSLLQSDCCPEVFVATGIEVGMGVEPTQHKTTTRQLGQTPARDISVTVHRYRGGDGPTVYVQAAQHGIELNGPAALRRLHNRLCDTKLAGTVIVVPVMNPLAFDARSYATPDEYDAQYPNVNRVWPGADDGSFQQQIVAELWSLAASADAAIDLHTGTPSMLEHVRVVEDDHKATALATAFGTNYRLIGDGPVSSQSPSEVSYTGNRDETSNADGSVRKTQDGEDNRYTQPAETFRIAMTRAQIPTITVELGNSRTVDRSVAERGAIGVCRVLRQRGMLTESDMLTDQLPEPPTQHELKDDIPVSITPSSGLFEPAANCTVGSKVTDGETLGVVYDPTTFEEQATIVAPGSGVIYSLSHGGTVFAGERVASIATPIGNERHTDT</sequence>
<dbReference type="SUPFAM" id="SSF53187">
    <property type="entry name" value="Zn-dependent exopeptidases"/>
    <property type="match status" value="1"/>
</dbReference>
<reference evidence="7 8" key="1">
    <citation type="journal article" date="2011" name="PLoS ONE">
        <title>Haloquadratum walsbyi: limited diversity in a global pond.</title>
        <authorList>
            <person name="Dyall-Smith M."/>
            <person name="Pfeiffer F."/>
            <person name="Klee K."/>
            <person name="Palm P."/>
            <person name="Gross K."/>
            <person name="Schuster S.C."/>
            <person name="Rampp M."/>
            <person name="Oesterhelt D."/>
        </authorList>
    </citation>
    <scope>NUCLEOTIDE SEQUENCE [LARGE SCALE GENOMIC DNA]</scope>
    <source>
        <strain evidence="8">DSM 16854 / JCM 12705 / C23</strain>
    </source>
</reference>
<feature type="compositionally biased region" description="Polar residues" evidence="5">
    <location>
        <begin position="193"/>
        <end position="205"/>
    </location>
</feature>
<keyword evidence="3" id="KW-0378">Hydrolase</keyword>
<evidence type="ECO:0000256" key="2">
    <source>
        <dbReference type="ARBA" id="ARBA00022723"/>
    </source>
</evidence>
<dbReference type="AlphaFoldDB" id="G0LI85"/>
<dbReference type="PIRSF" id="PIRSF039012">
    <property type="entry name" value="ASP"/>
    <property type="match status" value="1"/>
</dbReference>
<dbReference type="InterPro" id="IPR055438">
    <property type="entry name" value="AstE_AspA_cat"/>
</dbReference>
<evidence type="ECO:0000313" key="7">
    <source>
        <dbReference type="EMBL" id="CCC39805.1"/>
    </source>
</evidence>
<dbReference type="GO" id="GO:0016788">
    <property type="term" value="F:hydrolase activity, acting on ester bonds"/>
    <property type="evidence" value="ECO:0007669"/>
    <property type="project" value="InterPro"/>
</dbReference>
<dbReference type="Gene3D" id="3.40.630.10">
    <property type="entry name" value="Zn peptidases"/>
    <property type="match status" value="2"/>
</dbReference>
<dbReference type="PANTHER" id="PTHR37326">
    <property type="entry name" value="BLL3975 PROTEIN"/>
    <property type="match status" value="1"/>
</dbReference>
<evidence type="ECO:0000256" key="5">
    <source>
        <dbReference type="SAM" id="MobiDB-lite"/>
    </source>
</evidence>
<evidence type="ECO:0000256" key="1">
    <source>
        <dbReference type="ARBA" id="ARBA00001947"/>
    </source>
</evidence>
<gene>
    <name evidence="7" type="ordered locus">Hqrw_1887</name>
</gene>
<dbReference type="InterPro" id="IPR043795">
    <property type="entry name" value="N-alpha-Ac-DABA-like"/>
</dbReference>
<evidence type="ECO:0000256" key="3">
    <source>
        <dbReference type="ARBA" id="ARBA00022801"/>
    </source>
</evidence>
<feature type="domain" description="Succinylglutamate desuccinylase/Aspartoacylase catalytic" evidence="6">
    <location>
        <begin position="55"/>
        <end position="274"/>
    </location>
</feature>
<dbReference type="InterPro" id="IPR053138">
    <property type="entry name" value="N-alpha-Ac-DABA_deacetylase"/>
</dbReference>
<dbReference type="HOGENOM" id="CLU_035605_0_2_2"/>
<keyword evidence="4" id="KW-0862">Zinc</keyword>
<proteinExistence type="predicted"/>
<dbReference type="Pfam" id="PF24827">
    <property type="entry name" value="AstE_AspA_cat"/>
    <property type="match status" value="1"/>
</dbReference>
<evidence type="ECO:0000313" key="8">
    <source>
        <dbReference type="Proteomes" id="UP000007954"/>
    </source>
</evidence>
<evidence type="ECO:0000256" key="4">
    <source>
        <dbReference type="ARBA" id="ARBA00022833"/>
    </source>
</evidence>
<evidence type="ECO:0000259" key="6">
    <source>
        <dbReference type="Pfam" id="PF24827"/>
    </source>
</evidence>
<organism evidence="7 8">
    <name type="scientific">Haloquadratum walsbyi (strain DSM 16854 / JCM 12705 / C23)</name>
    <dbReference type="NCBI Taxonomy" id="768065"/>
    <lineage>
        <taxon>Archaea</taxon>
        <taxon>Methanobacteriati</taxon>
        <taxon>Methanobacteriota</taxon>
        <taxon>Stenosarchaea group</taxon>
        <taxon>Halobacteria</taxon>
        <taxon>Halobacteriales</taxon>
        <taxon>Haloferacaceae</taxon>
        <taxon>Haloquadratum</taxon>
    </lineage>
</organism>
<dbReference type="OrthoDB" id="184742at2157"/>
<protein>
    <submittedName>
        <fullName evidence="7">AstE domain protein</fullName>
    </submittedName>
</protein>
<dbReference type="PANTHER" id="PTHR37326:SF1">
    <property type="entry name" value="BLL3975 PROTEIN"/>
    <property type="match status" value="1"/>
</dbReference>
<keyword evidence="2" id="KW-0479">Metal-binding</keyword>
<dbReference type="KEGG" id="hwc:Hqrw_1887"/>
<feature type="compositionally biased region" description="Basic and acidic residues" evidence="5">
    <location>
        <begin position="206"/>
        <end position="227"/>
    </location>
</feature>